<dbReference type="Pfam" id="PF13385">
    <property type="entry name" value="Laminin_G_3"/>
    <property type="match status" value="1"/>
</dbReference>
<dbReference type="InterPro" id="IPR013320">
    <property type="entry name" value="ConA-like_dom_sf"/>
</dbReference>
<dbReference type="GO" id="GO:0005975">
    <property type="term" value="P:carbohydrate metabolic process"/>
    <property type="evidence" value="ECO:0007669"/>
    <property type="project" value="UniProtKB-ARBA"/>
</dbReference>
<dbReference type="PROSITE" id="PS51257">
    <property type="entry name" value="PROKAR_LIPOPROTEIN"/>
    <property type="match status" value="1"/>
</dbReference>
<evidence type="ECO:0000313" key="2">
    <source>
        <dbReference type="Proteomes" id="UP000275719"/>
    </source>
</evidence>
<accession>A0A3P3VZ19</accession>
<dbReference type="AlphaFoldDB" id="A0A3P3VZ19"/>
<dbReference type="Gene3D" id="2.60.120.200">
    <property type="match status" value="1"/>
</dbReference>
<dbReference type="OrthoDB" id="832379at2"/>
<protein>
    <submittedName>
        <fullName evidence="1">LamG domain-containing protein</fullName>
    </submittedName>
</protein>
<dbReference type="RefSeq" id="WP_125020087.1">
    <property type="nucleotide sequence ID" value="NZ_RQVQ01000048.1"/>
</dbReference>
<comment type="caution">
    <text evidence="1">The sequence shown here is derived from an EMBL/GenBank/DDBJ whole genome shotgun (WGS) entry which is preliminary data.</text>
</comment>
<sequence length="274" mass="29613">MKNFSSKIVCVFAFATLLISCQNDDNSNTPVTPVTPNAIDCIPVNLQNSLIAFYPFSNGSLNDASGNNYHLTNPTTASPGTDRNGNATCAYSFDALNDDYLTFVNPTFINDFDTNPFSVSLWFKTIGYRTGSVYELLIGRDIGPNCPDTFGQWSIGLYDCRNLVLGINDYSLWGGDYPSFYGDTDCSNNPTLNVWHHVVVTSDGTPGGTQMFINGNLTTSTSGTGCDVNQGTNNIGDLFLGKQLTGLLDDVAIFNRVLTQAEINSLSNLGSCCL</sequence>
<dbReference type="EMBL" id="RQVQ01000048">
    <property type="protein sequence ID" value="RRJ87734.1"/>
    <property type="molecule type" value="Genomic_DNA"/>
</dbReference>
<evidence type="ECO:0000313" key="1">
    <source>
        <dbReference type="EMBL" id="RRJ87734.1"/>
    </source>
</evidence>
<dbReference type="Proteomes" id="UP000275719">
    <property type="component" value="Unassembled WGS sequence"/>
</dbReference>
<proteinExistence type="predicted"/>
<organism evidence="1 2">
    <name type="scientific">Paenimyroides tangerinum</name>
    <dbReference type="NCBI Taxonomy" id="2488728"/>
    <lineage>
        <taxon>Bacteria</taxon>
        <taxon>Pseudomonadati</taxon>
        <taxon>Bacteroidota</taxon>
        <taxon>Flavobacteriia</taxon>
        <taxon>Flavobacteriales</taxon>
        <taxon>Flavobacteriaceae</taxon>
        <taxon>Paenimyroides</taxon>
    </lineage>
</organism>
<reference evidence="1 2" key="1">
    <citation type="submission" date="2018-11" db="EMBL/GenBank/DDBJ databases">
        <title>Flavobacterium sp. nov., YIM 102701-2 draft genome.</title>
        <authorList>
            <person name="Li G."/>
            <person name="Jiang Y."/>
        </authorList>
    </citation>
    <scope>NUCLEOTIDE SEQUENCE [LARGE SCALE GENOMIC DNA]</scope>
    <source>
        <strain evidence="1 2">YIM 102701-2</strain>
    </source>
</reference>
<name>A0A3P3VZ19_9FLAO</name>
<gene>
    <name evidence="1" type="ORF">EG240_14565</name>
</gene>
<keyword evidence="2" id="KW-1185">Reference proteome</keyword>
<dbReference type="GO" id="GO:0004553">
    <property type="term" value="F:hydrolase activity, hydrolyzing O-glycosyl compounds"/>
    <property type="evidence" value="ECO:0007669"/>
    <property type="project" value="UniProtKB-ARBA"/>
</dbReference>
<dbReference type="SUPFAM" id="SSF49899">
    <property type="entry name" value="Concanavalin A-like lectins/glucanases"/>
    <property type="match status" value="1"/>
</dbReference>